<dbReference type="Proteomes" id="UP000789920">
    <property type="component" value="Unassembled WGS sequence"/>
</dbReference>
<protein>
    <submittedName>
        <fullName evidence="1">19413_t:CDS:1</fullName>
    </submittedName>
</protein>
<sequence>VFVEMPALTKDHQYSNVPQSGNTYPISQNSSNLRPPSPKVIVESTLPIMKSNLNPHVEHSSIPSASLSSQFLNDRPPSPKVVIYNEKPPVIEDNRKRKNPKISSVSMQDNYRPSSPEVVIEVPSRDVLAEYRS</sequence>
<reference evidence="1" key="1">
    <citation type="submission" date="2021-06" db="EMBL/GenBank/DDBJ databases">
        <authorList>
            <person name="Kallberg Y."/>
            <person name="Tangrot J."/>
            <person name="Rosling A."/>
        </authorList>
    </citation>
    <scope>NUCLEOTIDE SEQUENCE</scope>
    <source>
        <strain evidence="1">MA461A</strain>
    </source>
</reference>
<accession>A0ACA9SW87</accession>
<evidence type="ECO:0000313" key="2">
    <source>
        <dbReference type="Proteomes" id="UP000789920"/>
    </source>
</evidence>
<dbReference type="EMBL" id="CAJVQC010163159">
    <property type="protein sequence ID" value="CAG8848963.1"/>
    <property type="molecule type" value="Genomic_DNA"/>
</dbReference>
<feature type="non-terminal residue" evidence="1">
    <location>
        <position position="133"/>
    </location>
</feature>
<keyword evidence="2" id="KW-1185">Reference proteome</keyword>
<gene>
    <name evidence="1" type="ORF">RPERSI_LOCUS35379</name>
</gene>
<proteinExistence type="predicted"/>
<organism evidence="1 2">
    <name type="scientific">Racocetra persica</name>
    <dbReference type="NCBI Taxonomy" id="160502"/>
    <lineage>
        <taxon>Eukaryota</taxon>
        <taxon>Fungi</taxon>
        <taxon>Fungi incertae sedis</taxon>
        <taxon>Mucoromycota</taxon>
        <taxon>Glomeromycotina</taxon>
        <taxon>Glomeromycetes</taxon>
        <taxon>Diversisporales</taxon>
        <taxon>Gigasporaceae</taxon>
        <taxon>Racocetra</taxon>
    </lineage>
</organism>
<comment type="caution">
    <text evidence="1">The sequence shown here is derived from an EMBL/GenBank/DDBJ whole genome shotgun (WGS) entry which is preliminary data.</text>
</comment>
<name>A0ACA9SW87_9GLOM</name>
<feature type="non-terminal residue" evidence="1">
    <location>
        <position position="1"/>
    </location>
</feature>
<evidence type="ECO:0000313" key="1">
    <source>
        <dbReference type="EMBL" id="CAG8848963.1"/>
    </source>
</evidence>